<name>A0A1H9AYW7_9LACT</name>
<organism evidence="4 5">
    <name type="scientific">Ignavigranum ruoffiae</name>
    <dbReference type="NCBI Taxonomy" id="89093"/>
    <lineage>
        <taxon>Bacteria</taxon>
        <taxon>Bacillati</taxon>
        <taxon>Bacillota</taxon>
        <taxon>Bacilli</taxon>
        <taxon>Lactobacillales</taxon>
        <taxon>Aerococcaceae</taxon>
        <taxon>Ignavigranum</taxon>
    </lineage>
</organism>
<dbReference type="OrthoDB" id="2138127at2"/>
<proteinExistence type="predicted"/>
<sequence length="603" mass="67006">MQCPNCGRKVRSKHQCAHCGYVFGSDDKIESQETTPLEESPKTREFEEVTIVPKTPRKKASGVGKFIWGLFKLLLMVLLVFLAFMFGPQLFKRAEQFFNGSPQVAQAPTKESETSEEAASQSAEEATTQAGQEATSEASQSEAADLVLKDSQVNLDKFPIVQVNLDLEGPVDKISRDTFSFKLMSNGQEKVIEDEYSLIKEGNRLTISFNDPSADVLSNGNQEQNLVIEAKDLNFKESLSYKLPKNNLDQAQLDQFNEIYDQVAGTNQKVSAMIKEVGSDQDGALVYDSQSVDADAMIAWFILERVYQAVDQDSLTMDQTIPLNEQLIAEGDQGEFAQAEPESEYSVESLVRLVVQQQDVTAMNHLIQATGGPNDFNLWLNESNYFGTKVTNKLASDETGSIQGAVTNVKDIVLLLEKLAQDQLINETTDQQLKEALLQTPISRKYPEENLTDVRRRYEITSVDDNSKQQYYSAILEGEDKTYVLVILASEMEDAEASVDSIRQAVQDSMKLLTTGEVTSTEEETTSEESTEQTEATSQNAQVEIIGEEPAVTAEPTPQYSEQYVEGRGNVSLPVITDEAGNPIPVTWFWNEATQSYQYTSGN</sequence>
<keyword evidence="5" id="KW-1185">Reference proteome</keyword>
<dbReference type="Pfam" id="PF13354">
    <property type="entry name" value="Beta-lactamase2"/>
    <property type="match status" value="1"/>
</dbReference>
<evidence type="ECO:0000313" key="4">
    <source>
        <dbReference type="EMBL" id="SEP81982.1"/>
    </source>
</evidence>
<protein>
    <submittedName>
        <fullName evidence="4">Beta-lactamase enzyme family protein</fullName>
    </submittedName>
</protein>
<reference evidence="4 5" key="1">
    <citation type="submission" date="2016-10" db="EMBL/GenBank/DDBJ databases">
        <authorList>
            <person name="de Groot N.N."/>
        </authorList>
    </citation>
    <scope>NUCLEOTIDE SEQUENCE [LARGE SCALE GENOMIC DNA]</scope>
    <source>
        <strain evidence="4 5">DSM 15695</strain>
    </source>
</reference>
<feature type="region of interest" description="Disordered" evidence="1">
    <location>
        <begin position="515"/>
        <end position="541"/>
    </location>
</feature>
<dbReference type="SUPFAM" id="SSF56601">
    <property type="entry name" value="beta-lactamase/transpeptidase-like"/>
    <property type="match status" value="1"/>
</dbReference>
<dbReference type="AlphaFoldDB" id="A0A1H9AYW7"/>
<keyword evidence="2" id="KW-0472">Membrane</keyword>
<dbReference type="InterPro" id="IPR045155">
    <property type="entry name" value="Beta-lactam_cat"/>
</dbReference>
<dbReference type="GO" id="GO:0008800">
    <property type="term" value="F:beta-lactamase activity"/>
    <property type="evidence" value="ECO:0007669"/>
    <property type="project" value="InterPro"/>
</dbReference>
<accession>A0A1H9AYW7</accession>
<evidence type="ECO:0000256" key="1">
    <source>
        <dbReference type="SAM" id="MobiDB-lite"/>
    </source>
</evidence>
<feature type="region of interest" description="Disordered" evidence="1">
    <location>
        <begin position="104"/>
        <end position="141"/>
    </location>
</feature>
<feature type="compositionally biased region" description="Acidic residues" evidence="1">
    <location>
        <begin position="520"/>
        <end position="532"/>
    </location>
</feature>
<dbReference type="RefSeq" id="WP_092570546.1">
    <property type="nucleotide sequence ID" value="NZ_CP096206.2"/>
</dbReference>
<feature type="compositionally biased region" description="Low complexity" evidence="1">
    <location>
        <begin position="117"/>
        <end position="141"/>
    </location>
</feature>
<feature type="transmembrane region" description="Helical" evidence="2">
    <location>
        <begin position="66"/>
        <end position="86"/>
    </location>
</feature>
<keyword evidence="2" id="KW-0812">Transmembrane</keyword>
<dbReference type="Gene3D" id="3.40.710.10">
    <property type="entry name" value="DD-peptidase/beta-lactamase superfamily"/>
    <property type="match status" value="1"/>
</dbReference>
<dbReference type="STRING" id="89093.SAMN04488558_102121"/>
<dbReference type="Proteomes" id="UP000198833">
    <property type="component" value="Unassembled WGS sequence"/>
</dbReference>
<dbReference type="InterPro" id="IPR012338">
    <property type="entry name" value="Beta-lactam/transpept-like"/>
</dbReference>
<keyword evidence="2" id="KW-1133">Transmembrane helix</keyword>
<dbReference type="EMBL" id="FOEN01000002">
    <property type="protein sequence ID" value="SEP81982.1"/>
    <property type="molecule type" value="Genomic_DNA"/>
</dbReference>
<evidence type="ECO:0000256" key="2">
    <source>
        <dbReference type="SAM" id="Phobius"/>
    </source>
</evidence>
<dbReference type="GO" id="GO:0030655">
    <property type="term" value="P:beta-lactam antibiotic catabolic process"/>
    <property type="evidence" value="ECO:0007669"/>
    <property type="project" value="InterPro"/>
</dbReference>
<evidence type="ECO:0000313" key="5">
    <source>
        <dbReference type="Proteomes" id="UP000198833"/>
    </source>
</evidence>
<evidence type="ECO:0000259" key="3">
    <source>
        <dbReference type="Pfam" id="PF13354"/>
    </source>
</evidence>
<gene>
    <name evidence="4" type="ORF">SAMN04488558_102121</name>
</gene>
<dbReference type="CDD" id="cd00065">
    <property type="entry name" value="FYVE_like_SF"/>
    <property type="match status" value="1"/>
</dbReference>
<feature type="domain" description="Beta-lactamase class A catalytic" evidence="3">
    <location>
        <begin position="277"/>
        <end position="455"/>
    </location>
</feature>